<evidence type="ECO:0000256" key="2">
    <source>
        <dbReference type="ARBA" id="ARBA00022679"/>
    </source>
</evidence>
<dbReference type="GO" id="GO:0019878">
    <property type="term" value="P:lysine biosynthetic process via aminoadipic acid"/>
    <property type="evidence" value="ECO:0007669"/>
    <property type="project" value="TreeGrafter"/>
</dbReference>
<dbReference type="PANTHER" id="PTHR12215:SF10">
    <property type="entry name" value="L-AMINOADIPATE-SEMIALDEHYDE DEHYDROGENASE-PHOSPHOPANTETHEINYL TRANSFERASE"/>
    <property type="match status" value="1"/>
</dbReference>
<dbReference type="PANTHER" id="PTHR12215">
    <property type="entry name" value="PHOSPHOPANTETHEINE TRANSFERASE"/>
    <property type="match status" value="1"/>
</dbReference>
<dbReference type="InterPro" id="IPR008278">
    <property type="entry name" value="4-PPantetheinyl_Trfase_dom"/>
</dbReference>
<gene>
    <name evidence="4" type="ORF">G9Q37_06860</name>
</gene>
<sequence>MPRIALVLNHPVRLQAWLFHHPRATEGAPADDPWLSPAERARVLRLRFQRDRVRYVHRRRALRAVLGERLGLPGPAVPLRLGLHDKPELDTAALAAPAPHFNMSHHEDHSLVVLCDEAEVGVDIEGERGWPDIDALAAMNFTPAEIAGYQALQGVQRESAFLRVWTRKEACLKAVGTGLAIDLKALHAGLETDTREVPVPTDAGTLPVLLSSHTAPGGLLVAVATRC</sequence>
<dbReference type="Pfam" id="PF01648">
    <property type="entry name" value="ACPS"/>
    <property type="match status" value="1"/>
</dbReference>
<dbReference type="InterPro" id="IPR037143">
    <property type="entry name" value="4-PPantetheinyl_Trfase_dom_sf"/>
</dbReference>
<dbReference type="SUPFAM" id="SSF56214">
    <property type="entry name" value="4'-phosphopantetheinyl transferase"/>
    <property type="match status" value="2"/>
</dbReference>
<evidence type="ECO:0000313" key="4">
    <source>
        <dbReference type="EMBL" id="QIM51878.1"/>
    </source>
</evidence>
<evidence type="ECO:0000256" key="1">
    <source>
        <dbReference type="ARBA" id="ARBA00010990"/>
    </source>
</evidence>
<keyword evidence="5" id="KW-1185">Reference proteome</keyword>
<dbReference type="InterPro" id="IPR050559">
    <property type="entry name" value="P-Pant_transferase_sf"/>
</dbReference>
<dbReference type="AlphaFoldDB" id="A0A6G8IFP2"/>
<dbReference type="GO" id="GO:0005829">
    <property type="term" value="C:cytosol"/>
    <property type="evidence" value="ECO:0007669"/>
    <property type="project" value="TreeGrafter"/>
</dbReference>
<comment type="similarity">
    <text evidence="1">Belongs to the P-Pant transferase superfamily. Gsp/Sfp/HetI/AcpT family.</text>
</comment>
<reference evidence="4 5" key="1">
    <citation type="submission" date="2020-03" db="EMBL/GenBank/DDBJ databases">
        <title>Hydrogenophaga sp. nov. isolated from cyanobacterial mat.</title>
        <authorList>
            <person name="Thorat V."/>
            <person name="Kirdat K."/>
            <person name="Tiwarekar B."/>
            <person name="Costa E.D."/>
            <person name="Yadav A."/>
        </authorList>
    </citation>
    <scope>NUCLEOTIDE SEQUENCE [LARGE SCALE GENOMIC DNA]</scope>
    <source>
        <strain evidence="4 5">BA0156</strain>
    </source>
</reference>
<accession>A0A6G8IFP2</accession>
<organism evidence="4 5">
    <name type="scientific">Hydrogenophaga crocea</name>
    <dbReference type="NCBI Taxonomy" id="2716225"/>
    <lineage>
        <taxon>Bacteria</taxon>
        <taxon>Pseudomonadati</taxon>
        <taxon>Pseudomonadota</taxon>
        <taxon>Betaproteobacteria</taxon>
        <taxon>Burkholderiales</taxon>
        <taxon>Comamonadaceae</taxon>
        <taxon>Hydrogenophaga</taxon>
    </lineage>
</organism>
<evidence type="ECO:0000259" key="3">
    <source>
        <dbReference type="Pfam" id="PF01648"/>
    </source>
</evidence>
<dbReference type="Gene3D" id="3.90.470.20">
    <property type="entry name" value="4'-phosphopantetheinyl transferase domain"/>
    <property type="match status" value="1"/>
</dbReference>
<feature type="domain" description="4'-phosphopantetheinyl transferase" evidence="3">
    <location>
        <begin position="120"/>
        <end position="189"/>
    </location>
</feature>
<dbReference type="KEGG" id="hcz:G9Q37_06860"/>
<dbReference type="GO" id="GO:0000287">
    <property type="term" value="F:magnesium ion binding"/>
    <property type="evidence" value="ECO:0007669"/>
    <property type="project" value="InterPro"/>
</dbReference>
<dbReference type="EMBL" id="CP049989">
    <property type="protein sequence ID" value="QIM51878.1"/>
    <property type="molecule type" value="Genomic_DNA"/>
</dbReference>
<dbReference type="Proteomes" id="UP000503162">
    <property type="component" value="Chromosome"/>
</dbReference>
<dbReference type="RefSeq" id="WP_166226431.1">
    <property type="nucleotide sequence ID" value="NZ_CP049989.1"/>
</dbReference>
<proteinExistence type="inferred from homology"/>
<protein>
    <submittedName>
        <fullName evidence="4">4'-phosphopantetheinyl transferase superfamily protein</fullName>
    </submittedName>
</protein>
<dbReference type="GO" id="GO:0008897">
    <property type="term" value="F:holo-[acyl-carrier-protein] synthase activity"/>
    <property type="evidence" value="ECO:0007669"/>
    <property type="project" value="InterPro"/>
</dbReference>
<name>A0A6G8IFP2_9BURK</name>
<evidence type="ECO:0000313" key="5">
    <source>
        <dbReference type="Proteomes" id="UP000503162"/>
    </source>
</evidence>
<keyword evidence="2 4" id="KW-0808">Transferase</keyword>